<name>A0A6J3LVU7_9PEZI</name>
<sequence length="182" mass="20452">MMMIMMTRMMVIKRALQTDSSVIYGSRAWCMRTDIIITVLRDVLSKSDNLMLWSSQAGRQAGIVPSAGARRRTDDELMMIIVGFLPNQEALPSQAARCEKKLMRPSRRPNLPLASISHLTAPVCFTARPIPCRPSIQSLLFSRLGTRVSGCWQGRTMMDKSMTANQRHLSKAGRREIARRGS</sequence>
<protein>
    <submittedName>
        <fullName evidence="3">Uncharacterized protein</fullName>
    </submittedName>
</protein>
<accession>A0A6J3LVU7</accession>
<reference evidence="3" key="1">
    <citation type="submission" date="2020-01" db="EMBL/GenBank/DDBJ databases">
        <authorList>
            <consortium name="DOE Joint Genome Institute"/>
            <person name="Haridas S."/>
            <person name="Albert R."/>
            <person name="Binder M."/>
            <person name="Bloem J."/>
            <person name="Labutti K."/>
            <person name="Salamov A."/>
            <person name="Andreopoulos B."/>
            <person name="Baker S.E."/>
            <person name="Barry K."/>
            <person name="Bills G."/>
            <person name="Bluhm B.H."/>
            <person name="Cannon C."/>
            <person name="Castanera R."/>
            <person name="Culley D.E."/>
            <person name="Daum C."/>
            <person name="Ezra D."/>
            <person name="Gonzalez J.B."/>
            <person name="Henrissat B."/>
            <person name="Kuo A."/>
            <person name="Liang C."/>
            <person name="Lipzen A."/>
            <person name="Lutzoni F."/>
            <person name="Magnuson J."/>
            <person name="Mondo S."/>
            <person name="Nolan M."/>
            <person name="Ohm R."/>
            <person name="Pangilinan J."/>
            <person name="Park H.-J."/>
            <person name="Ramirez L."/>
            <person name="Alfaro M."/>
            <person name="Sun H."/>
            <person name="Tritt A."/>
            <person name="Yoshinaga Y."/>
            <person name="Zwiers L.-H."/>
            <person name="Turgeon B.G."/>
            <person name="Goodwin S.B."/>
            <person name="Spatafora J.W."/>
            <person name="Crous P.W."/>
            <person name="Grigoriev I.V."/>
        </authorList>
    </citation>
    <scope>NUCLEOTIDE SEQUENCE</scope>
    <source>
        <strain evidence="3">CBS 342.82</strain>
    </source>
</reference>
<reference evidence="3" key="3">
    <citation type="submission" date="2025-08" db="UniProtKB">
        <authorList>
            <consortium name="RefSeq"/>
        </authorList>
    </citation>
    <scope>IDENTIFICATION</scope>
    <source>
        <strain evidence="3">CBS 342.82</strain>
    </source>
</reference>
<dbReference type="Proteomes" id="UP000504637">
    <property type="component" value="Unplaced"/>
</dbReference>
<dbReference type="AlphaFoldDB" id="A0A6J3LVU7"/>
<proteinExistence type="predicted"/>
<evidence type="ECO:0000313" key="2">
    <source>
        <dbReference type="Proteomes" id="UP000504637"/>
    </source>
</evidence>
<keyword evidence="2" id="KW-1185">Reference proteome</keyword>
<feature type="compositionally biased region" description="Basic and acidic residues" evidence="1">
    <location>
        <begin position="173"/>
        <end position="182"/>
    </location>
</feature>
<evidence type="ECO:0000313" key="3">
    <source>
        <dbReference type="RefSeq" id="XP_033456922.1"/>
    </source>
</evidence>
<evidence type="ECO:0000256" key="1">
    <source>
        <dbReference type="SAM" id="MobiDB-lite"/>
    </source>
</evidence>
<reference evidence="3" key="2">
    <citation type="submission" date="2020-04" db="EMBL/GenBank/DDBJ databases">
        <authorList>
            <consortium name="NCBI Genome Project"/>
        </authorList>
    </citation>
    <scope>NUCLEOTIDE SEQUENCE</scope>
    <source>
        <strain evidence="3">CBS 342.82</strain>
    </source>
</reference>
<dbReference type="GeneID" id="54366557"/>
<organism evidence="3">
    <name type="scientific">Dissoconium aciculare CBS 342.82</name>
    <dbReference type="NCBI Taxonomy" id="1314786"/>
    <lineage>
        <taxon>Eukaryota</taxon>
        <taxon>Fungi</taxon>
        <taxon>Dikarya</taxon>
        <taxon>Ascomycota</taxon>
        <taxon>Pezizomycotina</taxon>
        <taxon>Dothideomycetes</taxon>
        <taxon>Dothideomycetidae</taxon>
        <taxon>Mycosphaerellales</taxon>
        <taxon>Dissoconiaceae</taxon>
        <taxon>Dissoconium</taxon>
    </lineage>
</organism>
<feature type="region of interest" description="Disordered" evidence="1">
    <location>
        <begin position="163"/>
        <end position="182"/>
    </location>
</feature>
<gene>
    <name evidence="3" type="ORF">K489DRAFT_61114</name>
</gene>
<dbReference type="RefSeq" id="XP_033456922.1">
    <property type="nucleotide sequence ID" value="XM_033608757.1"/>
</dbReference>